<comment type="caution">
    <text evidence="7">The sequence shown here is derived from an EMBL/GenBank/DDBJ whole genome shotgun (WGS) entry which is preliminary data.</text>
</comment>
<dbReference type="Pfam" id="PF01562">
    <property type="entry name" value="Pep_M12B_propep"/>
    <property type="match status" value="1"/>
</dbReference>
<proteinExistence type="predicted"/>
<keyword evidence="5" id="KW-1015">Disulfide bond</keyword>
<evidence type="ECO:0000313" key="8">
    <source>
        <dbReference type="Proteomes" id="UP000887159"/>
    </source>
</evidence>
<keyword evidence="2" id="KW-0378">Hydrolase</keyword>
<keyword evidence="1" id="KW-0645">Protease</keyword>
<reference evidence="7" key="1">
    <citation type="submission" date="2020-08" db="EMBL/GenBank/DDBJ databases">
        <title>Multicomponent nature underlies the extraordinary mechanical properties of spider dragline silk.</title>
        <authorList>
            <person name="Kono N."/>
            <person name="Nakamura H."/>
            <person name="Mori M."/>
            <person name="Yoshida Y."/>
            <person name="Ohtoshi R."/>
            <person name="Malay A.D."/>
            <person name="Moran D.A.P."/>
            <person name="Tomita M."/>
            <person name="Numata K."/>
            <person name="Arakawa K."/>
        </authorList>
    </citation>
    <scope>NUCLEOTIDE SEQUENCE</scope>
</reference>
<dbReference type="GO" id="GO:0008237">
    <property type="term" value="F:metallopeptidase activity"/>
    <property type="evidence" value="ECO:0007669"/>
    <property type="project" value="UniProtKB-KW"/>
</dbReference>
<dbReference type="PANTHER" id="PTHR11905">
    <property type="entry name" value="ADAM A DISINTEGRIN AND METALLOPROTEASE DOMAIN"/>
    <property type="match status" value="1"/>
</dbReference>
<evidence type="ECO:0000256" key="3">
    <source>
        <dbReference type="ARBA" id="ARBA00022833"/>
    </source>
</evidence>
<evidence type="ECO:0000313" key="7">
    <source>
        <dbReference type="EMBL" id="GFY18133.1"/>
    </source>
</evidence>
<name>A0A8X6SUY1_TRICX</name>
<dbReference type="InterPro" id="IPR002870">
    <property type="entry name" value="Peptidase_M12B_N"/>
</dbReference>
<evidence type="ECO:0000256" key="4">
    <source>
        <dbReference type="ARBA" id="ARBA00023049"/>
    </source>
</evidence>
<evidence type="ECO:0000256" key="5">
    <source>
        <dbReference type="ARBA" id="ARBA00023157"/>
    </source>
</evidence>
<dbReference type="Gene3D" id="1.10.10.10">
    <property type="entry name" value="Winged helix-like DNA-binding domain superfamily/Winged helix DNA-binding domain"/>
    <property type="match status" value="1"/>
</dbReference>
<dbReference type="InterPro" id="IPR036388">
    <property type="entry name" value="WH-like_DNA-bd_sf"/>
</dbReference>
<dbReference type="AlphaFoldDB" id="A0A8X6SUY1"/>
<sequence length="229" mass="26601">MTHVKDGGKPETIEKVHDVVLAIRRIKVSEIAATVGTSKERVRNEEKLRVGFVAFNKNFVLDLEMNKHLFPSHYFEKYHENGSHVVNLPLKNDPDHCYYQGHMRGINNSWAAVSTCNGISGVIYDGQDLHYIQPDNNPDGKTHYLFRASDLKPQNLTCELSDFEKGIIVGYHRNGRFLRDISSKLNIPKLTVAFVMRKWKVSSDCQYMLRPVRLAKLRHRYRRMQFKEI</sequence>
<organism evidence="7 8">
    <name type="scientific">Trichonephila clavipes</name>
    <name type="common">Golden silk orbweaver</name>
    <name type="synonym">Nephila clavipes</name>
    <dbReference type="NCBI Taxonomy" id="2585209"/>
    <lineage>
        <taxon>Eukaryota</taxon>
        <taxon>Metazoa</taxon>
        <taxon>Ecdysozoa</taxon>
        <taxon>Arthropoda</taxon>
        <taxon>Chelicerata</taxon>
        <taxon>Arachnida</taxon>
        <taxon>Araneae</taxon>
        <taxon>Araneomorphae</taxon>
        <taxon>Entelegynae</taxon>
        <taxon>Araneoidea</taxon>
        <taxon>Nephilidae</taxon>
        <taxon>Trichonephila</taxon>
    </lineage>
</organism>
<dbReference type="GO" id="GO:0006509">
    <property type="term" value="P:membrane protein ectodomain proteolysis"/>
    <property type="evidence" value="ECO:0007669"/>
    <property type="project" value="TreeGrafter"/>
</dbReference>
<evidence type="ECO:0000256" key="2">
    <source>
        <dbReference type="ARBA" id="ARBA00022801"/>
    </source>
</evidence>
<keyword evidence="3" id="KW-0862">Zinc</keyword>
<feature type="domain" description="Peptidase M12B propeptide" evidence="6">
    <location>
        <begin position="41"/>
        <end position="104"/>
    </location>
</feature>
<dbReference type="Proteomes" id="UP000887159">
    <property type="component" value="Unassembled WGS sequence"/>
</dbReference>
<dbReference type="PANTHER" id="PTHR11905:SF159">
    <property type="entry name" value="ADAM METALLOPROTEASE"/>
    <property type="match status" value="1"/>
</dbReference>
<evidence type="ECO:0000256" key="1">
    <source>
        <dbReference type="ARBA" id="ARBA00022670"/>
    </source>
</evidence>
<evidence type="ECO:0000259" key="6">
    <source>
        <dbReference type="Pfam" id="PF01562"/>
    </source>
</evidence>
<accession>A0A8X6SUY1</accession>
<dbReference type="EMBL" id="BMAU01021348">
    <property type="protein sequence ID" value="GFY18133.1"/>
    <property type="molecule type" value="Genomic_DNA"/>
</dbReference>
<keyword evidence="8" id="KW-1185">Reference proteome</keyword>
<keyword evidence="4" id="KW-0482">Metalloprotease</keyword>
<gene>
    <name evidence="7" type="primary">ADAM8</name>
    <name evidence="7" type="ORF">TNCV_2045411</name>
</gene>
<protein>
    <submittedName>
        <fullName evidence="7">Disintegrin and metalloproteinase domain-containing protein 8</fullName>
    </submittedName>
</protein>